<dbReference type="AlphaFoldDB" id="A0A0A8ZF68"/>
<evidence type="ECO:0000313" key="2">
    <source>
        <dbReference type="EMBL" id="JAD35395.1"/>
    </source>
</evidence>
<evidence type="ECO:0000256" key="1">
    <source>
        <dbReference type="SAM" id="MobiDB-lite"/>
    </source>
</evidence>
<accession>A0A0A8ZF68</accession>
<reference evidence="2" key="2">
    <citation type="journal article" date="2015" name="Data Brief">
        <title>Shoot transcriptome of the giant reed, Arundo donax.</title>
        <authorList>
            <person name="Barrero R.A."/>
            <person name="Guerrero F.D."/>
            <person name="Moolhuijzen P."/>
            <person name="Goolsby J.A."/>
            <person name="Tidwell J."/>
            <person name="Bellgard S.E."/>
            <person name="Bellgard M.I."/>
        </authorList>
    </citation>
    <scope>NUCLEOTIDE SEQUENCE</scope>
    <source>
        <tissue evidence="2">Shoot tissue taken approximately 20 cm above the soil surface</tissue>
    </source>
</reference>
<name>A0A0A8ZF68_ARUDO</name>
<feature type="compositionally biased region" description="Basic residues" evidence="1">
    <location>
        <begin position="1"/>
        <end position="10"/>
    </location>
</feature>
<dbReference type="EMBL" id="GBRH01262500">
    <property type="protein sequence ID" value="JAD35395.1"/>
    <property type="molecule type" value="Transcribed_RNA"/>
</dbReference>
<organism evidence="2">
    <name type="scientific">Arundo donax</name>
    <name type="common">Giant reed</name>
    <name type="synonym">Donax arundinaceus</name>
    <dbReference type="NCBI Taxonomy" id="35708"/>
    <lineage>
        <taxon>Eukaryota</taxon>
        <taxon>Viridiplantae</taxon>
        <taxon>Streptophyta</taxon>
        <taxon>Embryophyta</taxon>
        <taxon>Tracheophyta</taxon>
        <taxon>Spermatophyta</taxon>
        <taxon>Magnoliopsida</taxon>
        <taxon>Liliopsida</taxon>
        <taxon>Poales</taxon>
        <taxon>Poaceae</taxon>
        <taxon>PACMAD clade</taxon>
        <taxon>Arundinoideae</taxon>
        <taxon>Arundineae</taxon>
        <taxon>Arundo</taxon>
    </lineage>
</organism>
<reference evidence="2" key="1">
    <citation type="submission" date="2014-09" db="EMBL/GenBank/DDBJ databases">
        <authorList>
            <person name="Magalhaes I.L.F."/>
            <person name="Oliveira U."/>
            <person name="Santos F.R."/>
            <person name="Vidigal T.H.D.A."/>
            <person name="Brescovit A.D."/>
            <person name="Santos A.J."/>
        </authorList>
    </citation>
    <scope>NUCLEOTIDE SEQUENCE</scope>
    <source>
        <tissue evidence="2">Shoot tissue taken approximately 20 cm above the soil surface</tissue>
    </source>
</reference>
<feature type="region of interest" description="Disordered" evidence="1">
    <location>
        <begin position="1"/>
        <end position="58"/>
    </location>
</feature>
<feature type="compositionally biased region" description="Basic residues" evidence="1">
    <location>
        <begin position="18"/>
        <end position="39"/>
    </location>
</feature>
<protein>
    <submittedName>
        <fullName evidence="2">Uncharacterized protein</fullName>
    </submittedName>
</protein>
<proteinExistence type="predicted"/>
<sequence>MAAHQRHPHRWGIGSCQHRLHPRWSRPQPRHHLRRHLRRPPLQLPPPSDLLPLPQLLS</sequence>